<accession>K3V8Y2</accession>
<evidence type="ECO:0000313" key="2">
    <source>
        <dbReference type="EMBL" id="EKJ68403.1"/>
    </source>
</evidence>
<evidence type="ECO:0000256" key="1">
    <source>
        <dbReference type="SAM" id="MobiDB-lite"/>
    </source>
</evidence>
<feature type="region of interest" description="Disordered" evidence="1">
    <location>
        <begin position="1"/>
        <end position="29"/>
    </location>
</feature>
<sequence length="99" mass="10706">MSVDLHHTTKAVARLQDDNTTKRQHLLLPLPRSNGAARSVLVKTEISNATTMLPVVLLSIPRQGLVIISVLPACRRAQAYDQHPPASPFIDSNTSGADT</sequence>
<dbReference type="AlphaFoldDB" id="K3V8Y2"/>
<reference evidence="2 3" key="1">
    <citation type="journal article" date="2012" name="PLoS Pathog.">
        <title>Comparative pathogenomics reveals horizontally acquired novel virulence genes in fungi infecting cereal hosts.</title>
        <authorList>
            <person name="Gardiner D.M."/>
            <person name="McDonald M.C."/>
            <person name="Covarelli L."/>
            <person name="Solomon P.S."/>
            <person name="Rusu A.G."/>
            <person name="Marshall M."/>
            <person name="Kazan K."/>
            <person name="Chakraborty S."/>
            <person name="McDonald B.A."/>
            <person name="Manners J.M."/>
        </authorList>
    </citation>
    <scope>NUCLEOTIDE SEQUENCE [LARGE SCALE GENOMIC DNA]</scope>
    <source>
        <strain evidence="2 3">CS3096</strain>
    </source>
</reference>
<name>K3V8Y2_FUSPC</name>
<dbReference type="HOGENOM" id="CLU_2320506_0_0_1"/>
<dbReference type="GeneID" id="20370028"/>
<evidence type="ECO:0000313" key="3">
    <source>
        <dbReference type="Proteomes" id="UP000007978"/>
    </source>
</evidence>
<dbReference type="RefSeq" id="XP_009262803.1">
    <property type="nucleotide sequence ID" value="XM_009264528.1"/>
</dbReference>
<keyword evidence="3" id="KW-1185">Reference proteome</keyword>
<dbReference type="EMBL" id="AFNW01000605">
    <property type="protein sequence ID" value="EKJ68403.1"/>
    <property type="molecule type" value="Genomic_DNA"/>
</dbReference>
<gene>
    <name evidence="2" type="ORF">FPSE_11411</name>
</gene>
<proteinExistence type="predicted"/>
<organism evidence="2 3">
    <name type="scientific">Fusarium pseudograminearum (strain CS3096)</name>
    <name type="common">Wheat and barley crown-rot fungus</name>
    <dbReference type="NCBI Taxonomy" id="1028729"/>
    <lineage>
        <taxon>Eukaryota</taxon>
        <taxon>Fungi</taxon>
        <taxon>Dikarya</taxon>
        <taxon>Ascomycota</taxon>
        <taxon>Pezizomycotina</taxon>
        <taxon>Sordariomycetes</taxon>
        <taxon>Hypocreomycetidae</taxon>
        <taxon>Hypocreales</taxon>
        <taxon>Nectriaceae</taxon>
        <taxon>Fusarium</taxon>
    </lineage>
</organism>
<dbReference type="KEGG" id="fpu:FPSE_11411"/>
<dbReference type="Proteomes" id="UP000007978">
    <property type="component" value="Chromosome 1"/>
</dbReference>
<protein>
    <submittedName>
        <fullName evidence="2">Uncharacterized protein</fullName>
    </submittedName>
</protein>
<comment type="caution">
    <text evidence="2">The sequence shown here is derived from an EMBL/GenBank/DDBJ whole genome shotgun (WGS) entry which is preliminary data.</text>
</comment>